<evidence type="ECO:0000313" key="2">
    <source>
        <dbReference type="EMBL" id="CAG6398668.1"/>
    </source>
</evidence>
<proteinExistence type="predicted"/>
<sequence length="75" mass="8137">MAGTDVPDGGWGADRRGLVPRLAAESMGQQVLHRRSDRLRGRGDQMRGTDRPVRFGEATGIRPNCCDGARRADSS</sequence>
<feature type="compositionally biased region" description="Basic and acidic residues" evidence="1">
    <location>
        <begin position="38"/>
        <end position="54"/>
    </location>
</feature>
<comment type="caution">
    <text evidence="2">The sequence shown here is derived from an EMBL/GenBank/DDBJ whole genome shotgun (WGS) entry which is preliminary data.</text>
</comment>
<evidence type="ECO:0000256" key="1">
    <source>
        <dbReference type="SAM" id="MobiDB-lite"/>
    </source>
</evidence>
<dbReference type="Proteomes" id="UP001152519">
    <property type="component" value="Unassembled WGS sequence"/>
</dbReference>
<dbReference type="AlphaFoldDB" id="A0A9W4GW68"/>
<feature type="region of interest" description="Disordered" evidence="1">
    <location>
        <begin position="25"/>
        <end position="75"/>
    </location>
</feature>
<gene>
    <name evidence="2" type="ORF">SCOCK_720029</name>
</gene>
<protein>
    <submittedName>
        <fullName evidence="2">Uncharacterized protein</fullName>
    </submittedName>
</protein>
<keyword evidence="3" id="KW-1185">Reference proteome</keyword>
<reference evidence="2" key="1">
    <citation type="submission" date="2021-05" db="EMBL/GenBank/DDBJ databases">
        <authorList>
            <person name="Arsene-Ploetze F."/>
        </authorList>
    </citation>
    <scope>NUCLEOTIDE SEQUENCE</scope>
    <source>
        <strain evidence="2">DSM 42138</strain>
    </source>
</reference>
<organism evidence="2 3">
    <name type="scientific">Actinacidiphila cocklensis</name>
    <dbReference type="NCBI Taxonomy" id="887465"/>
    <lineage>
        <taxon>Bacteria</taxon>
        <taxon>Bacillati</taxon>
        <taxon>Actinomycetota</taxon>
        <taxon>Actinomycetes</taxon>
        <taxon>Kitasatosporales</taxon>
        <taxon>Streptomycetaceae</taxon>
        <taxon>Actinacidiphila</taxon>
    </lineage>
</organism>
<evidence type="ECO:0000313" key="3">
    <source>
        <dbReference type="Proteomes" id="UP001152519"/>
    </source>
</evidence>
<name>A0A9W4GW68_9ACTN</name>
<accession>A0A9W4GW68</accession>
<dbReference type="EMBL" id="CAJSLV010000106">
    <property type="protein sequence ID" value="CAG6398668.1"/>
    <property type="molecule type" value="Genomic_DNA"/>
</dbReference>